<dbReference type="SMART" id="SM00032">
    <property type="entry name" value="CCP"/>
    <property type="match status" value="3"/>
</dbReference>
<feature type="disulfide bond" evidence="2">
    <location>
        <begin position="19"/>
        <end position="46"/>
    </location>
</feature>
<sequence length="211" mass="22297">MASVNQSVVIQDSYILFNCSNGTNIGGPYNITCNANNTWSQPWPFCQLTITQSLSTLPCPYSSAMLQITNGYAGDTSRLRLVGSGTQYNATANSVIGYTCLSPYMVDPTIGANVTCVNGQWSPSTMPRCILPASAQPCPYSSTMLQITNGYAGDTSKLRLVGSGTPTTATANSVIGYTCLSPYIVDPTIGASVTCVNGQWSPSTMPQCSTY</sequence>
<comment type="caution">
    <text evidence="4">The sequence shown here is derived from an EMBL/GenBank/DDBJ whole genome shotgun (WGS) entry which is preliminary data.</text>
</comment>
<proteinExistence type="predicted"/>
<keyword evidence="2" id="KW-0768">Sushi</keyword>
<dbReference type="OrthoDB" id="6418332at2759"/>
<accession>A0A815HVX7</accession>
<dbReference type="InterPro" id="IPR035976">
    <property type="entry name" value="Sushi/SCR/CCP_sf"/>
</dbReference>
<dbReference type="Proteomes" id="UP000663829">
    <property type="component" value="Unassembled WGS sequence"/>
</dbReference>
<dbReference type="Proteomes" id="UP000681722">
    <property type="component" value="Unassembled WGS sequence"/>
</dbReference>
<dbReference type="EMBL" id="CAJNOQ010015192">
    <property type="protein sequence ID" value="CAF1357010.1"/>
    <property type="molecule type" value="Genomic_DNA"/>
</dbReference>
<dbReference type="Gene3D" id="2.10.70.10">
    <property type="entry name" value="Complement Module, domain 1"/>
    <property type="match status" value="3"/>
</dbReference>
<dbReference type="CDD" id="cd00033">
    <property type="entry name" value="CCP"/>
    <property type="match status" value="1"/>
</dbReference>
<comment type="caution">
    <text evidence="2">Lacks conserved residue(s) required for the propagation of feature annotation.</text>
</comment>
<name>A0A815HVX7_9BILA</name>
<organism evidence="4 6">
    <name type="scientific">Didymodactylos carnosus</name>
    <dbReference type="NCBI Taxonomy" id="1234261"/>
    <lineage>
        <taxon>Eukaryota</taxon>
        <taxon>Metazoa</taxon>
        <taxon>Spiralia</taxon>
        <taxon>Gnathifera</taxon>
        <taxon>Rotifera</taxon>
        <taxon>Eurotatoria</taxon>
        <taxon>Bdelloidea</taxon>
        <taxon>Philodinida</taxon>
        <taxon>Philodinidae</taxon>
        <taxon>Didymodactylos</taxon>
    </lineage>
</organism>
<gene>
    <name evidence="4" type="ORF">GPM918_LOCUS31189</name>
    <name evidence="5" type="ORF">SRO942_LOCUS31828</name>
</gene>
<reference evidence="4" key="1">
    <citation type="submission" date="2021-02" db="EMBL/GenBank/DDBJ databases">
        <authorList>
            <person name="Nowell W R."/>
        </authorList>
    </citation>
    <scope>NUCLEOTIDE SEQUENCE</scope>
</reference>
<feature type="domain" description="Sushi" evidence="3">
    <location>
        <begin position="1"/>
        <end position="48"/>
    </location>
</feature>
<dbReference type="EMBL" id="CAJOBC010067574">
    <property type="protein sequence ID" value="CAF4231679.1"/>
    <property type="molecule type" value="Genomic_DNA"/>
</dbReference>
<dbReference type="InterPro" id="IPR000436">
    <property type="entry name" value="Sushi_SCR_CCP_dom"/>
</dbReference>
<evidence type="ECO:0000313" key="6">
    <source>
        <dbReference type="Proteomes" id="UP000663829"/>
    </source>
</evidence>
<keyword evidence="6" id="KW-1185">Reference proteome</keyword>
<evidence type="ECO:0000259" key="3">
    <source>
        <dbReference type="PROSITE" id="PS50923"/>
    </source>
</evidence>
<keyword evidence="1 2" id="KW-1015">Disulfide bond</keyword>
<dbReference type="AlphaFoldDB" id="A0A815HVX7"/>
<evidence type="ECO:0000313" key="4">
    <source>
        <dbReference type="EMBL" id="CAF1357010.1"/>
    </source>
</evidence>
<evidence type="ECO:0000313" key="5">
    <source>
        <dbReference type="EMBL" id="CAF4231679.1"/>
    </source>
</evidence>
<dbReference type="Pfam" id="PF00084">
    <property type="entry name" value="Sushi"/>
    <property type="match status" value="1"/>
</dbReference>
<evidence type="ECO:0000256" key="1">
    <source>
        <dbReference type="ARBA" id="ARBA00023157"/>
    </source>
</evidence>
<evidence type="ECO:0000256" key="2">
    <source>
        <dbReference type="PROSITE-ProRule" id="PRU00302"/>
    </source>
</evidence>
<dbReference type="SUPFAM" id="SSF57535">
    <property type="entry name" value="Complement control module/SCR domain"/>
    <property type="match status" value="3"/>
</dbReference>
<protein>
    <recommendedName>
        <fullName evidence="3">Sushi domain-containing protein</fullName>
    </recommendedName>
</protein>
<feature type="domain" description="Sushi" evidence="3">
    <location>
        <begin position="136"/>
        <end position="210"/>
    </location>
</feature>
<dbReference type="PROSITE" id="PS50923">
    <property type="entry name" value="SUSHI"/>
    <property type="match status" value="2"/>
</dbReference>